<keyword evidence="1" id="KW-0808">Transferase</keyword>
<dbReference type="PROSITE" id="PS50045">
    <property type="entry name" value="SIGMA54_INTERACT_4"/>
    <property type="match status" value="1"/>
</dbReference>
<dbReference type="InterPro" id="IPR027417">
    <property type="entry name" value="P-loop_NTPase"/>
</dbReference>
<dbReference type="Pfam" id="PF00874">
    <property type="entry name" value="PRD"/>
    <property type="match status" value="2"/>
</dbReference>
<sequence length="897" mass="103375">MRYEEIYETLKHICIEQFNTENKVKGMSTKKLAKFLNMHRTNVSRELARMVTDGKIQKKQGRPVLYYIDEKTWSVEKNNKIQYMKNFEKQTQSIIDTIIGKDYSLKHPIALAKAAIVYPPRGLHTLILGDTGVGKSYFAKCMYKYALEINRIKEGRFVVFNCADYANNPQLLISHLFGVKKGAYTGANEDRHGIIEKGREGIIFLDEVHRLPPQGQEMLFTLIDEGVYVPLGGTKEVKINVMIICATTENIDSVLLKTFTRRIPVTISLPDIKHRTGEERYSLIKRFIKDEEVRINKEIEIDEDVLTALLNYECPNNIGQLKSDIQIASAKAFLKNMFKEEKVKIKLEDFSNEIRSGLLISKKINPMDLKIKTGDIKNTIIEEDVSDKYSLSKNIYEFIEKRTEYLTNKGFEQKDIKNRLVNEVGNFINEYLSNMQTEHKEDDIKKIVNSELYDFLSSFIQLAQYKLKRKITRNTFLGLLVHIDTFLGRIKENRSVENPKVDEIRKKYPKEFNLAMLLADKLGEKYKITVPIGEIAFIAMFFSVDNQKVKAKVNIIVAMHGNSAATSIAEVSNNLLNVNHAIGFDMPLSMKPETALCKLEEIIKEKHEGKGILLLVDMGSLKFFGEMISENTGIEIKTIDMVSTATVIEATRKAVIYQSLDEIIEAVNLESRYLGEFIDKPVENKKKNIIITACSTGEGTAQKLKEIIKEKYSDKNYEVINLSINDKKKFKKAVENIEKDKNISFIISAFDPEIKDIKHITMENFFKEVMGEEFHEFINDEEIVKGVKVVYKEYLNLEENDFLVDEFIKSLSTMKCIYGIHLDRDKLNGLLMHFGCLVEKLLNREETPKCKTLQLITSRYCELFNYLKESLQIIEFRLQIKFTDHDIANIVEILVNI</sequence>
<evidence type="ECO:0000256" key="2">
    <source>
        <dbReference type="ARBA" id="ARBA00022741"/>
    </source>
</evidence>
<dbReference type="InterPro" id="IPR036095">
    <property type="entry name" value="PTS_EIIB-like_sf"/>
</dbReference>
<evidence type="ECO:0000259" key="6">
    <source>
        <dbReference type="PROSITE" id="PS51096"/>
    </source>
</evidence>
<keyword evidence="2" id="KW-0547">Nucleotide-binding</keyword>
<dbReference type="Gene3D" id="1.10.1790.10">
    <property type="entry name" value="PRD domain"/>
    <property type="match status" value="2"/>
</dbReference>
<gene>
    <name evidence="8" type="ORF">OXH55_14620</name>
</gene>
<evidence type="ECO:0000256" key="1">
    <source>
        <dbReference type="ARBA" id="ARBA00022679"/>
    </source>
</evidence>
<dbReference type="InterPro" id="IPR036662">
    <property type="entry name" value="PTS_EIIA_man-typ_sf"/>
</dbReference>
<dbReference type="EMBL" id="JAPQES010000005">
    <property type="protein sequence ID" value="MCY6371877.1"/>
    <property type="molecule type" value="Genomic_DNA"/>
</dbReference>
<keyword evidence="4" id="KW-0238">DNA-binding</keyword>
<dbReference type="PANTHER" id="PTHR32071">
    <property type="entry name" value="TRANSCRIPTIONAL REGULATORY PROTEIN"/>
    <property type="match status" value="1"/>
</dbReference>
<dbReference type="InterPro" id="IPR002078">
    <property type="entry name" value="Sigma_54_int"/>
</dbReference>
<evidence type="ECO:0000313" key="9">
    <source>
        <dbReference type="Proteomes" id="UP001079657"/>
    </source>
</evidence>
<dbReference type="Pfam" id="PF03610">
    <property type="entry name" value="EIIA-man"/>
    <property type="match status" value="1"/>
</dbReference>
<dbReference type="SUPFAM" id="SSF52540">
    <property type="entry name" value="P-loop containing nucleoside triphosphate hydrolases"/>
    <property type="match status" value="1"/>
</dbReference>
<feature type="domain" description="PTS EIIA type-4" evidence="6">
    <location>
        <begin position="552"/>
        <end position="689"/>
    </location>
</feature>
<accession>A0ABT4CS53</accession>
<dbReference type="Gene3D" id="3.40.50.300">
    <property type="entry name" value="P-loop containing nucleotide triphosphate hydrolases"/>
    <property type="match status" value="1"/>
</dbReference>
<dbReference type="Proteomes" id="UP001079657">
    <property type="component" value="Unassembled WGS sequence"/>
</dbReference>
<dbReference type="RefSeq" id="WP_268050777.1">
    <property type="nucleotide sequence ID" value="NZ_JAPQES010000005.1"/>
</dbReference>
<dbReference type="SUPFAM" id="SSF52794">
    <property type="entry name" value="PTS system IIB component-like"/>
    <property type="match status" value="1"/>
</dbReference>
<dbReference type="InterPro" id="IPR036390">
    <property type="entry name" value="WH_DNA-bd_sf"/>
</dbReference>
<dbReference type="InterPro" id="IPR036634">
    <property type="entry name" value="PRD_sf"/>
</dbReference>
<dbReference type="SMART" id="SM00382">
    <property type="entry name" value="AAA"/>
    <property type="match status" value="1"/>
</dbReference>
<feature type="domain" description="Sigma-54 factor interaction" evidence="5">
    <location>
        <begin position="98"/>
        <end position="330"/>
    </location>
</feature>
<evidence type="ECO:0000259" key="7">
    <source>
        <dbReference type="PROSITE" id="PS51372"/>
    </source>
</evidence>
<dbReference type="PROSITE" id="PS51096">
    <property type="entry name" value="PTS_EIIA_TYPE_4"/>
    <property type="match status" value="1"/>
</dbReference>
<dbReference type="SUPFAM" id="SSF63520">
    <property type="entry name" value="PTS-regulatory domain, PRD"/>
    <property type="match status" value="2"/>
</dbReference>
<dbReference type="CDD" id="cd00009">
    <property type="entry name" value="AAA"/>
    <property type="match status" value="1"/>
</dbReference>
<comment type="caution">
    <text evidence="8">The sequence shown here is derived from an EMBL/GenBank/DDBJ whole genome shotgun (WGS) entry which is preliminary data.</text>
</comment>
<keyword evidence="3" id="KW-0067">ATP-binding</keyword>
<dbReference type="InterPro" id="IPR004701">
    <property type="entry name" value="PTS_EIIA_man-typ"/>
</dbReference>
<feature type="domain" description="PRD" evidence="7">
    <location>
        <begin position="795"/>
        <end position="897"/>
    </location>
</feature>
<dbReference type="SUPFAM" id="SSF46785">
    <property type="entry name" value="Winged helix' DNA-binding domain"/>
    <property type="match status" value="1"/>
</dbReference>
<dbReference type="Pfam" id="PF00158">
    <property type="entry name" value="Sigma54_activat"/>
    <property type="match status" value="1"/>
</dbReference>
<evidence type="ECO:0000313" key="8">
    <source>
        <dbReference type="EMBL" id="MCY6371877.1"/>
    </source>
</evidence>
<dbReference type="InterPro" id="IPR011608">
    <property type="entry name" value="PRD"/>
</dbReference>
<name>A0ABT4CS53_9CLOT</name>
<keyword evidence="9" id="KW-1185">Reference proteome</keyword>
<organism evidence="8 9">
    <name type="scientific">Clostridium ganghwense</name>
    <dbReference type="NCBI Taxonomy" id="312089"/>
    <lineage>
        <taxon>Bacteria</taxon>
        <taxon>Bacillati</taxon>
        <taxon>Bacillota</taxon>
        <taxon>Clostridia</taxon>
        <taxon>Eubacteriales</taxon>
        <taxon>Clostridiaceae</taxon>
        <taxon>Clostridium</taxon>
    </lineage>
</organism>
<evidence type="ECO:0000256" key="4">
    <source>
        <dbReference type="ARBA" id="ARBA00023125"/>
    </source>
</evidence>
<dbReference type="PANTHER" id="PTHR32071:SF38">
    <property type="entry name" value="PSP OPERON TRANSCRIPTIONAL ACTIVATOR"/>
    <property type="match status" value="1"/>
</dbReference>
<dbReference type="InterPro" id="IPR003593">
    <property type="entry name" value="AAA+_ATPase"/>
</dbReference>
<feature type="domain" description="PRD" evidence="7">
    <location>
        <begin position="447"/>
        <end position="552"/>
    </location>
</feature>
<dbReference type="Gene3D" id="3.40.50.510">
    <property type="entry name" value="Phosphotransferase system, mannose-type IIA component"/>
    <property type="match status" value="1"/>
</dbReference>
<reference evidence="8" key="1">
    <citation type="submission" date="2022-12" db="EMBL/GenBank/DDBJ databases">
        <authorList>
            <person name="Wang J."/>
        </authorList>
    </citation>
    <scope>NUCLEOTIDE SEQUENCE</scope>
    <source>
        <strain evidence="8">HY-42-06</strain>
    </source>
</reference>
<dbReference type="SUPFAM" id="SSF53062">
    <property type="entry name" value="PTS system fructose IIA component-like"/>
    <property type="match status" value="1"/>
</dbReference>
<evidence type="ECO:0000259" key="5">
    <source>
        <dbReference type="PROSITE" id="PS50045"/>
    </source>
</evidence>
<protein>
    <submittedName>
        <fullName evidence="8">Sigma 54-interacting transcriptional regulator</fullName>
    </submittedName>
</protein>
<evidence type="ECO:0000256" key="3">
    <source>
        <dbReference type="ARBA" id="ARBA00022840"/>
    </source>
</evidence>
<dbReference type="PROSITE" id="PS51372">
    <property type="entry name" value="PRD_2"/>
    <property type="match status" value="2"/>
</dbReference>
<proteinExistence type="predicted"/>